<dbReference type="Proteomes" id="UP000324800">
    <property type="component" value="Unassembled WGS sequence"/>
</dbReference>
<protein>
    <submittedName>
        <fullName evidence="1">Uncharacterized protein</fullName>
    </submittedName>
</protein>
<gene>
    <name evidence="1" type="ORF">EZS28_005482</name>
</gene>
<dbReference type="AlphaFoldDB" id="A0A5J4WWS2"/>
<organism evidence="1 2">
    <name type="scientific">Streblomastix strix</name>
    <dbReference type="NCBI Taxonomy" id="222440"/>
    <lineage>
        <taxon>Eukaryota</taxon>
        <taxon>Metamonada</taxon>
        <taxon>Preaxostyla</taxon>
        <taxon>Oxymonadida</taxon>
        <taxon>Streblomastigidae</taxon>
        <taxon>Streblomastix</taxon>
    </lineage>
</organism>
<reference evidence="1 2" key="1">
    <citation type="submission" date="2019-03" db="EMBL/GenBank/DDBJ databases">
        <title>Single cell metagenomics reveals metabolic interactions within the superorganism composed of flagellate Streblomastix strix and complex community of Bacteroidetes bacteria on its surface.</title>
        <authorList>
            <person name="Treitli S.C."/>
            <person name="Kolisko M."/>
            <person name="Husnik F."/>
            <person name="Keeling P."/>
            <person name="Hampl V."/>
        </authorList>
    </citation>
    <scope>NUCLEOTIDE SEQUENCE [LARGE SCALE GENOMIC DNA]</scope>
    <source>
        <strain evidence="1">ST1C</strain>
    </source>
</reference>
<comment type="caution">
    <text evidence="1">The sequence shown here is derived from an EMBL/GenBank/DDBJ whole genome shotgun (WGS) entry which is preliminary data.</text>
</comment>
<dbReference type="EMBL" id="SNRW01000838">
    <property type="protein sequence ID" value="KAA6398996.1"/>
    <property type="molecule type" value="Genomic_DNA"/>
</dbReference>
<name>A0A5J4WWS2_9EUKA</name>
<evidence type="ECO:0000313" key="1">
    <source>
        <dbReference type="EMBL" id="KAA6398996.1"/>
    </source>
</evidence>
<accession>A0A5J4WWS2</accession>
<proteinExistence type="predicted"/>
<evidence type="ECO:0000313" key="2">
    <source>
        <dbReference type="Proteomes" id="UP000324800"/>
    </source>
</evidence>
<sequence>MPELKVLSYLYHKLRDLALTMNLTITPFLPCKDFFGLDPLAGALKSNKQSKNSLSLQEVAYYQEEQLLEDEFIRLGHDEQLSTKILQAKVATQLFIIQAFRFSAMTRIQIGYIKFLIRGFNKITDQQTEADPRVVNFSQKNFQNKFNSTVLSLAELQKRGGFSAE</sequence>